<evidence type="ECO:0000313" key="1">
    <source>
        <dbReference type="EMBL" id="RPB10401.1"/>
    </source>
</evidence>
<reference evidence="1 2" key="1">
    <citation type="journal article" date="2018" name="Nat. Ecol. Evol.">
        <title>Pezizomycetes genomes reveal the molecular basis of ectomycorrhizal truffle lifestyle.</title>
        <authorList>
            <person name="Murat C."/>
            <person name="Payen T."/>
            <person name="Noel B."/>
            <person name="Kuo A."/>
            <person name="Morin E."/>
            <person name="Chen J."/>
            <person name="Kohler A."/>
            <person name="Krizsan K."/>
            <person name="Balestrini R."/>
            <person name="Da Silva C."/>
            <person name="Montanini B."/>
            <person name="Hainaut M."/>
            <person name="Levati E."/>
            <person name="Barry K.W."/>
            <person name="Belfiori B."/>
            <person name="Cichocki N."/>
            <person name="Clum A."/>
            <person name="Dockter R.B."/>
            <person name="Fauchery L."/>
            <person name="Guy J."/>
            <person name="Iotti M."/>
            <person name="Le Tacon F."/>
            <person name="Lindquist E.A."/>
            <person name="Lipzen A."/>
            <person name="Malagnac F."/>
            <person name="Mello A."/>
            <person name="Molinier V."/>
            <person name="Miyauchi S."/>
            <person name="Poulain J."/>
            <person name="Riccioni C."/>
            <person name="Rubini A."/>
            <person name="Sitrit Y."/>
            <person name="Splivallo R."/>
            <person name="Traeger S."/>
            <person name="Wang M."/>
            <person name="Zifcakova L."/>
            <person name="Wipf D."/>
            <person name="Zambonelli A."/>
            <person name="Paolocci F."/>
            <person name="Nowrousian M."/>
            <person name="Ottonello S."/>
            <person name="Baldrian P."/>
            <person name="Spatafora J.W."/>
            <person name="Henrissat B."/>
            <person name="Nagy L.G."/>
            <person name="Aury J.M."/>
            <person name="Wincker P."/>
            <person name="Grigoriev I.V."/>
            <person name="Bonfante P."/>
            <person name="Martin F.M."/>
        </authorList>
    </citation>
    <scope>NUCLEOTIDE SEQUENCE [LARGE SCALE GENOMIC DNA]</scope>
    <source>
        <strain evidence="1 2">CCBAS932</strain>
    </source>
</reference>
<dbReference type="InParanoid" id="A0A3N4KPW1"/>
<gene>
    <name evidence="1" type="ORF">P167DRAFT_253777</name>
</gene>
<organism evidence="1 2">
    <name type="scientific">Morchella conica CCBAS932</name>
    <dbReference type="NCBI Taxonomy" id="1392247"/>
    <lineage>
        <taxon>Eukaryota</taxon>
        <taxon>Fungi</taxon>
        <taxon>Dikarya</taxon>
        <taxon>Ascomycota</taxon>
        <taxon>Pezizomycotina</taxon>
        <taxon>Pezizomycetes</taxon>
        <taxon>Pezizales</taxon>
        <taxon>Morchellaceae</taxon>
        <taxon>Morchella</taxon>
    </lineage>
</organism>
<protein>
    <submittedName>
        <fullName evidence="1">Uncharacterized protein</fullName>
    </submittedName>
</protein>
<accession>A0A3N4KPW1</accession>
<proteinExistence type="predicted"/>
<dbReference type="AlphaFoldDB" id="A0A3N4KPW1"/>
<keyword evidence="2" id="KW-1185">Reference proteome</keyword>
<evidence type="ECO:0000313" key="2">
    <source>
        <dbReference type="Proteomes" id="UP000277580"/>
    </source>
</evidence>
<sequence>MIAVTCGYYCGLRSMYSTAYPFPIWGTRVYPDIIQYLSFGSSFSVMFVNPWCRGKSPPLDLLTKRPPCLVIQDFRALMISHLRSCVPRTPLNKDTHLSLYQQIPGLAFIKRPHHLPWLRKFRSGLFLPWLLRGGKQGATVTSSLTAAPAIE</sequence>
<dbReference type="EMBL" id="ML119143">
    <property type="protein sequence ID" value="RPB10401.1"/>
    <property type="molecule type" value="Genomic_DNA"/>
</dbReference>
<dbReference type="Proteomes" id="UP000277580">
    <property type="component" value="Unassembled WGS sequence"/>
</dbReference>
<name>A0A3N4KPW1_9PEZI</name>